<evidence type="ECO:0000256" key="1">
    <source>
        <dbReference type="ARBA" id="ARBA00009437"/>
    </source>
</evidence>
<keyword evidence="4" id="KW-0804">Transcription</keyword>
<evidence type="ECO:0000256" key="3">
    <source>
        <dbReference type="ARBA" id="ARBA00023125"/>
    </source>
</evidence>
<dbReference type="SUPFAM" id="SSF53850">
    <property type="entry name" value="Periplasmic binding protein-like II"/>
    <property type="match status" value="1"/>
</dbReference>
<dbReference type="InterPro" id="IPR036390">
    <property type="entry name" value="WH_DNA-bd_sf"/>
</dbReference>
<comment type="similarity">
    <text evidence="1">Belongs to the LysR transcriptional regulatory family.</text>
</comment>
<dbReference type="PANTHER" id="PTHR30126">
    <property type="entry name" value="HTH-TYPE TRANSCRIPTIONAL REGULATOR"/>
    <property type="match status" value="1"/>
</dbReference>
<sequence length="294" mass="32943">MNIETKWLQDFLILSETKNFSLAAQLRFVTQPAFSRRIQALEKSLGCKLIDRRTNPLSLTKEGIAFQPTAQSVLHLLNNSAEKLRATSYAQELKIAATHTLALGIFPKILKTLKRRLPNVSAELQIADADDCTKLLKSNNCDYLLAFHDEELLSEGYERFELGAVKLLPVALSSQVNAWQTATKVPYLAYQASIFLGRTVDNALDQQTKSRLDKVASSSMADSLKTMVMQGLGMAWLPEFAIEKELQEEKLSIITGFDDINNLSVSLYRIPSSDHTKSIYWQGITQALENDDLN</sequence>
<dbReference type="Proteomes" id="UP001382455">
    <property type="component" value="Unassembled WGS sequence"/>
</dbReference>
<dbReference type="SUPFAM" id="SSF46785">
    <property type="entry name" value="Winged helix' DNA-binding domain"/>
    <property type="match status" value="1"/>
</dbReference>
<dbReference type="Gene3D" id="3.40.190.290">
    <property type="match status" value="1"/>
</dbReference>
<evidence type="ECO:0000256" key="2">
    <source>
        <dbReference type="ARBA" id="ARBA00023015"/>
    </source>
</evidence>
<name>A0ABU8F0A3_9GAMM</name>
<dbReference type="PRINTS" id="PR00039">
    <property type="entry name" value="HTHLYSR"/>
</dbReference>
<reference evidence="6 7" key="1">
    <citation type="submission" date="2023-12" db="EMBL/GenBank/DDBJ databases">
        <title>Friends and Foes: Symbiotic and Algicidal bacterial influence on Karenia brevis blooms.</title>
        <authorList>
            <person name="Fei C."/>
            <person name="Mohamed A.R."/>
            <person name="Booker A."/>
            <person name="Arshad M."/>
            <person name="Klass S."/>
            <person name="Ahn S."/>
            <person name="Gilbert P.M."/>
            <person name="Heil C.A."/>
            <person name="Martinez J.M."/>
            <person name="Amin S.A."/>
        </authorList>
    </citation>
    <scope>NUCLEOTIDE SEQUENCE [LARGE SCALE GENOMIC DNA]</scope>
    <source>
        <strain evidence="6 7">CE15</strain>
    </source>
</reference>
<organism evidence="6 7">
    <name type="scientific">Pseudoalteromonas spongiae</name>
    <dbReference type="NCBI Taxonomy" id="298657"/>
    <lineage>
        <taxon>Bacteria</taxon>
        <taxon>Pseudomonadati</taxon>
        <taxon>Pseudomonadota</taxon>
        <taxon>Gammaproteobacteria</taxon>
        <taxon>Alteromonadales</taxon>
        <taxon>Pseudoalteromonadaceae</taxon>
        <taxon>Pseudoalteromonas</taxon>
    </lineage>
</organism>
<evidence type="ECO:0000313" key="6">
    <source>
        <dbReference type="EMBL" id="MEI4551906.1"/>
    </source>
</evidence>
<keyword evidence="7" id="KW-1185">Reference proteome</keyword>
<dbReference type="PROSITE" id="PS50931">
    <property type="entry name" value="HTH_LYSR"/>
    <property type="match status" value="1"/>
</dbReference>
<gene>
    <name evidence="6" type="ORF">WAE96_19675</name>
</gene>
<dbReference type="InterPro" id="IPR000847">
    <property type="entry name" value="LysR_HTH_N"/>
</dbReference>
<dbReference type="Pfam" id="PF03466">
    <property type="entry name" value="LysR_substrate"/>
    <property type="match status" value="1"/>
</dbReference>
<dbReference type="InterPro" id="IPR036388">
    <property type="entry name" value="WH-like_DNA-bd_sf"/>
</dbReference>
<protein>
    <submittedName>
        <fullName evidence="6">LysR substrate-binding domain-containing protein</fullName>
    </submittedName>
</protein>
<comment type="caution">
    <text evidence="6">The sequence shown here is derived from an EMBL/GenBank/DDBJ whole genome shotgun (WGS) entry which is preliminary data.</text>
</comment>
<dbReference type="InterPro" id="IPR005119">
    <property type="entry name" value="LysR_subst-bd"/>
</dbReference>
<keyword evidence="2" id="KW-0805">Transcription regulation</keyword>
<accession>A0ABU8F0A3</accession>
<dbReference type="EMBL" id="JBAWKS010000002">
    <property type="protein sequence ID" value="MEI4551906.1"/>
    <property type="molecule type" value="Genomic_DNA"/>
</dbReference>
<dbReference type="CDD" id="cd05466">
    <property type="entry name" value="PBP2_LTTR_substrate"/>
    <property type="match status" value="1"/>
</dbReference>
<evidence type="ECO:0000259" key="5">
    <source>
        <dbReference type="PROSITE" id="PS50931"/>
    </source>
</evidence>
<dbReference type="PANTHER" id="PTHR30126:SF2">
    <property type="entry name" value="HTH-TYPE TRANSCRIPTIONAL REGULATOR YJIE"/>
    <property type="match status" value="1"/>
</dbReference>
<evidence type="ECO:0000256" key="4">
    <source>
        <dbReference type="ARBA" id="ARBA00023163"/>
    </source>
</evidence>
<feature type="domain" description="HTH lysR-type" evidence="5">
    <location>
        <begin position="3"/>
        <end position="60"/>
    </location>
</feature>
<proteinExistence type="inferred from homology"/>
<keyword evidence="3" id="KW-0238">DNA-binding</keyword>
<dbReference type="Gene3D" id="1.10.10.10">
    <property type="entry name" value="Winged helix-like DNA-binding domain superfamily/Winged helix DNA-binding domain"/>
    <property type="match status" value="1"/>
</dbReference>
<evidence type="ECO:0000313" key="7">
    <source>
        <dbReference type="Proteomes" id="UP001382455"/>
    </source>
</evidence>
<dbReference type="RefSeq" id="WP_336436795.1">
    <property type="nucleotide sequence ID" value="NZ_JBAWKS010000002.1"/>
</dbReference>
<dbReference type="Pfam" id="PF00126">
    <property type="entry name" value="HTH_1"/>
    <property type="match status" value="1"/>
</dbReference>